<dbReference type="EMBL" id="JAUSZT010000002">
    <property type="protein sequence ID" value="MDQ0995389.1"/>
    <property type="molecule type" value="Genomic_DNA"/>
</dbReference>
<feature type="domain" description="Glycosyltransferase 2-like" evidence="1">
    <location>
        <begin position="9"/>
        <end position="170"/>
    </location>
</feature>
<comment type="caution">
    <text evidence="2">The sequence shown here is derived from an EMBL/GenBank/DDBJ whole genome shotgun (WGS) entry which is preliminary data.</text>
</comment>
<gene>
    <name evidence="2" type="ORF">QFZ34_000566</name>
</gene>
<dbReference type="PANTHER" id="PTHR22916:SF3">
    <property type="entry name" value="UDP-GLCNAC:BETAGAL BETA-1,3-N-ACETYLGLUCOSAMINYLTRANSFERASE-LIKE PROTEIN 1"/>
    <property type="match status" value="1"/>
</dbReference>
<reference evidence="2 3" key="1">
    <citation type="submission" date="2023-07" db="EMBL/GenBank/DDBJ databases">
        <title>Comparative genomics of wheat-associated soil bacteria to identify genetic determinants of phenazine resistance.</title>
        <authorList>
            <person name="Mouncey N."/>
        </authorList>
    </citation>
    <scope>NUCLEOTIDE SEQUENCE [LARGE SCALE GENOMIC DNA]</scope>
    <source>
        <strain evidence="2 3">W4I11</strain>
    </source>
</reference>
<dbReference type="RefSeq" id="WP_307276570.1">
    <property type="nucleotide sequence ID" value="NZ_JAUSZT010000002.1"/>
</dbReference>
<dbReference type="SUPFAM" id="SSF53448">
    <property type="entry name" value="Nucleotide-diphospho-sugar transferases"/>
    <property type="match status" value="1"/>
</dbReference>
<proteinExistence type="predicted"/>
<dbReference type="Gene3D" id="3.90.550.10">
    <property type="entry name" value="Spore Coat Polysaccharide Biosynthesis Protein SpsA, Chain A"/>
    <property type="match status" value="1"/>
</dbReference>
<dbReference type="CDD" id="cd00761">
    <property type="entry name" value="Glyco_tranf_GTA_type"/>
    <property type="match status" value="1"/>
</dbReference>
<evidence type="ECO:0000313" key="2">
    <source>
        <dbReference type="EMBL" id="MDQ0995389.1"/>
    </source>
</evidence>
<dbReference type="Pfam" id="PF00535">
    <property type="entry name" value="Glycos_transf_2"/>
    <property type="match status" value="1"/>
</dbReference>
<dbReference type="InterPro" id="IPR029044">
    <property type="entry name" value="Nucleotide-diphossugar_trans"/>
</dbReference>
<evidence type="ECO:0000259" key="1">
    <source>
        <dbReference type="Pfam" id="PF00535"/>
    </source>
</evidence>
<dbReference type="InterPro" id="IPR001173">
    <property type="entry name" value="Glyco_trans_2-like"/>
</dbReference>
<protein>
    <submittedName>
        <fullName evidence="2">Glycosyltransferase involved in cell wall biosynthesis</fullName>
    </submittedName>
</protein>
<accession>A0ABU0S3Q3</accession>
<evidence type="ECO:0000313" key="3">
    <source>
        <dbReference type="Proteomes" id="UP001237780"/>
    </source>
</evidence>
<keyword evidence="3" id="KW-1185">Reference proteome</keyword>
<dbReference type="Proteomes" id="UP001237780">
    <property type="component" value="Unassembled WGS sequence"/>
</dbReference>
<sequence>MKKMPLVAVVTPTYNGSRYLAETLASVQEQTWPNLVHVVLDNNSGDNTAAIVDSFRAGKVPILYARNEITLAQRENWNKAFSLVPDNSEYVRLLCDDDTIYPTSIEKMVNLAEQDKNIGVVGSYDDGHLKDFRWPVQREIFDGSEALARALTGRGVIMPIQMMWRRSIVEQRAPLFDHSIIGGAFDMDTVFDLLTRSKFGFVHESLGFTRAHPDSVSNLVYGPNTHSNTRDHFDLLLKYGQTALSAQYRETLVHFRRIYVRQIMLWWWKDAGIADIKSHISALKRGGFDFGPMLVIDALLDWLLRKFSLRTHCQAGFAPPQSITGKLNS</sequence>
<organism evidence="2 3">
    <name type="scientific">Phyllobacterium ifriqiyense</name>
    <dbReference type="NCBI Taxonomy" id="314238"/>
    <lineage>
        <taxon>Bacteria</taxon>
        <taxon>Pseudomonadati</taxon>
        <taxon>Pseudomonadota</taxon>
        <taxon>Alphaproteobacteria</taxon>
        <taxon>Hyphomicrobiales</taxon>
        <taxon>Phyllobacteriaceae</taxon>
        <taxon>Phyllobacterium</taxon>
    </lineage>
</organism>
<dbReference type="PANTHER" id="PTHR22916">
    <property type="entry name" value="GLYCOSYLTRANSFERASE"/>
    <property type="match status" value="1"/>
</dbReference>
<name>A0ABU0S3Q3_9HYPH</name>